<gene>
    <name evidence="3" type="ORF">DSPE1174_LOCUS16401</name>
</gene>
<feature type="region of interest" description="Disordered" evidence="1">
    <location>
        <begin position="96"/>
        <end position="117"/>
    </location>
</feature>
<reference evidence="3" key="1">
    <citation type="submission" date="2021-01" db="EMBL/GenBank/DDBJ databases">
        <authorList>
            <person name="Corre E."/>
            <person name="Pelletier E."/>
            <person name="Niang G."/>
            <person name="Scheremetjew M."/>
            <person name="Finn R."/>
            <person name="Kale V."/>
            <person name="Holt S."/>
            <person name="Cochrane G."/>
            <person name="Meng A."/>
            <person name="Brown T."/>
            <person name="Cohen L."/>
        </authorList>
    </citation>
    <scope>NUCLEOTIDE SEQUENCE</scope>
    <source>
        <strain evidence="3">CCMP1381</strain>
    </source>
</reference>
<dbReference type="GO" id="GO:0017119">
    <property type="term" value="C:Golgi transport complex"/>
    <property type="evidence" value="ECO:0007669"/>
    <property type="project" value="TreeGrafter"/>
</dbReference>
<feature type="region of interest" description="Disordered" evidence="1">
    <location>
        <begin position="689"/>
        <end position="723"/>
    </location>
</feature>
<feature type="region of interest" description="Disordered" evidence="1">
    <location>
        <begin position="1"/>
        <end position="25"/>
    </location>
</feature>
<feature type="compositionally biased region" description="Low complexity" evidence="1">
    <location>
        <begin position="689"/>
        <end position="699"/>
    </location>
</feature>
<dbReference type="EMBL" id="HBGS01031989">
    <property type="protein sequence ID" value="CAD9432518.1"/>
    <property type="molecule type" value="Transcribed_RNA"/>
</dbReference>
<feature type="compositionally biased region" description="Low complexity" evidence="1">
    <location>
        <begin position="611"/>
        <end position="621"/>
    </location>
</feature>
<dbReference type="InterPro" id="IPR007265">
    <property type="entry name" value="COG_su3"/>
</dbReference>
<feature type="domain" description="Conserved oligomeric Golgi complex subunit 3 C-terminal" evidence="2">
    <location>
        <begin position="54"/>
        <end position="264"/>
    </location>
</feature>
<name>A0A7S2G5Q8_9STRA</name>
<dbReference type="InterPro" id="IPR048685">
    <property type="entry name" value="COG3_C"/>
</dbReference>
<feature type="compositionally biased region" description="Basic and acidic residues" evidence="1">
    <location>
        <begin position="517"/>
        <end position="547"/>
    </location>
</feature>
<accession>A0A7S2G5Q8</accession>
<dbReference type="GO" id="GO:0006891">
    <property type="term" value="P:intra-Golgi vesicle-mediated transport"/>
    <property type="evidence" value="ECO:0007669"/>
    <property type="project" value="TreeGrafter"/>
</dbReference>
<evidence type="ECO:0000313" key="3">
    <source>
        <dbReference type="EMBL" id="CAD9432518.1"/>
    </source>
</evidence>
<organism evidence="3">
    <name type="scientific">Octactis speculum</name>
    <dbReference type="NCBI Taxonomy" id="3111310"/>
    <lineage>
        <taxon>Eukaryota</taxon>
        <taxon>Sar</taxon>
        <taxon>Stramenopiles</taxon>
        <taxon>Ochrophyta</taxon>
        <taxon>Dictyochophyceae</taxon>
        <taxon>Dictyochales</taxon>
        <taxon>Dictyochaceae</taxon>
        <taxon>Octactis</taxon>
    </lineage>
</organism>
<dbReference type="PANTHER" id="PTHR13302">
    <property type="entry name" value="CONSERVED OLIGOMERIC GOLGI COMPLEX COMPONENT 3"/>
    <property type="match status" value="1"/>
</dbReference>
<dbReference type="GO" id="GO:0006886">
    <property type="term" value="P:intracellular protein transport"/>
    <property type="evidence" value="ECO:0007669"/>
    <property type="project" value="InterPro"/>
</dbReference>
<evidence type="ECO:0000259" key="2">
    <source>
        <dbReference type="Pfam" id="PF20671"/>
    </source>
</evidence>
<sequence>MSLFSADGSECAVSDTSPLSNENNINNAETQEAQVVGEEEAEQLGKTVRDEGPAGLHVMLVELCNTMYGAMRPFLIHQTDLDTLCQTVGTLREELGTDEEFKDDDVGSNPGDDSAAITSSPDCAVRIILTRLVADAQERLIYCTLVLIREELEDFTPSASALDYPNRCRGPQLEATGDTGMTSRDTYMYSWYPTLRSCLVLLSKIYRAVDISVFQDLAGEAVSLCTTSLIRGASAITNKKGAEDGDLFLIRHLVLLRRELEPFTEVTDWGRLQRGLNFSSTRDALSNFLTRGSGHIFRFRGNSLLALAQQAVPLVDEEKVNSKNELEVQLKAAFSRFIARSVTALSGPLTDLTLKVEAVQAKTRAADQSKGGKGLHAALVALPFLRPDRLLETLTAAERNLALSLPRFLGRMSVYLESFSIRGLLFRPIQRKLLAVVVATQEIVETVVVRGQRDECSGDAETTDTVLNQVVPLRNLLSQMHSRVSKVDLNDSFEFEEELDNVVVDPSKALPPVSQKQEQKQMMDSPPAEKKRTTAPCHKKEGEEKPARTPLPLNGNAITTTTRNNATNGKSLSSLNGNTTSTSTAPSRGDVTAVKSDSTDETLPPFKGEARTTTTDATNKTSAAAAALNGTAERGGEEGGGVCDYRSQLVAFYKLYNPSKLDTVDSTLKKFAGREETLLKKLHDKYAPQAKAADAAPAPSGSTNKSVPQAKKDEPSVPPQDNMIDAGYRARMEAFYLEHNPEKVGTIDATLVKFSGREEVLIKKLHAKYKIPYKAPGVGQ</sequence>
<protein>
    <recommendedName>
        <fullName evidence="2">Conserved oligomeric Golgi complex subunit 3 C-terminal domain-containing protein</fullName>
    </recommendedName>
</protein>
<feature type="compositionally biased region" description="Polar residues" evidence="1">
    <location>
        <begin position="14"/>
        <end position="25"/>
    </location>
</feature>
<feature type="region of interest" description="Disordered" evidence="1">
    <location>
        <begin position="506"/>
        <end position="621"/>
    </location>
</feature>
<dbReference type="GO" id="GO:0016020">
    <property type="term" value="C:membrane"/>
    <property type="evidence" value="ECO:0007669"/>
    <property type="project" value="InterPro"/>
</dbReference>
<dbReference type="AlphaFoldDB" id="A0A7S2G5Q8"/>
<proteinExistence type="predicted"/>
<feature type="compositionally biased region" description="Low complexity" evidence="1">
    <location>
        <begin position="554"/>
        <end position="584"/>
    </location>
</feature>
<dbReference type="PANTHER" id="PTHR13302:SF8">
    <property type="entry name" value="CONSERVED OLIGOMERIC GOLGI COMPLEX SUBUNIT 3"/>
    <property type="match status" value="1"/>
</dbReference>
<evidence type="ECO:0000256" key="1">
    <source>
        <dbReference type="SAM" id="MobiDB-lite"/>
    </source>
</evidence>
<dbReference type="GO" id="GO:0005801">
    <property type="term" value="C:cis-Golgi network"/>
    <property type="evidence" value="ECO:0007669"/>
    <property type="project" value="InterPro"/>
</dbReference>
<dbReference type="GO" id="GO:0007030">
    <property type="term" value="P:Golgi organization"/>
    <property type="evidence" value="ECO:0007669"/>
    <property type="project" value="TreeGrafter"/>
</dbReference>
<dbReference type="Pfam" id="PF20671">
    <property type="entry name" value="COG3_C"/>
    <property type="match status" value="1"/>
</dbReference>